<proteinExistence type="predicted"/>
<dbReference type="GO" id="GO:0008745">
    <property type="term" value="F:N-acetylmuramoyl-L-alanine amidase activity"/>
    <property type="evidence" value="ECO:0007669"/>
    <property type="project" value="InterPro"/>
</dbReference>
<dbReference type="InterPro" id="IPR036505">
    <property type="entry name" value="Amidase/PGRP_sf"/>
</dbReference>
<dbReference type="KEGG" id="paek:D3873_02170"/>
<dbReference type="EMBL" id="CP032418">
    <property type="protein sequence ID" value="AYC28733.1"/>
    <property type="molecule type" value="Genomic_DNA"/>
</dbReference>
<dbReference type="Pfam" id="PF01471">
    <property type="entry name" value="PG_binding_1"/>
    <property type="match status" value="1"/>
</dbReference>
<organism evidence="2 3">
    <name type="scientific">Paenisporosarcina cavernae</name>
    <dbReference type="NCBI Taxonomy" id="2320858"/>
    <lineage>
        <taxon>Bacteria</taxon>
        <taxon>Bacillati</taxon>
        <taxon>Bacillota</taxon>
        <taxon>Bacilli</taxon>
        <taxon>Bacillales</taxon>
        <taxon>Caryophanaceae</taxon>
        <taxon>Paenisporosarcina</taxon>
    </lineage>
</organism>
<keyword evidence="3" id="KW-1185">Reference proteome</keyword>
<feature type="domain" description="N-acetylmuramoyl-L-alanine amidase" evidence="1">
    <location>
        <begin position="11"/>
        <end position="152"/>
    </location>
</feature>
<name>A0A385YTC7_9BACL</name>
<dbReference type="Gene3D" id="1.10.101.10">
    <property type="entry name" value="PGBD-like superfamily/PGBD"/>
    <property type="match status" value="1"/>
</dbReference>
<evidence type="ECO:0000259" key="1">
    <source>
        <dbReference type="SMART" id="SM00644"/>
    </source>
</evidence>
<dbReference type="InterPro" id="IPR002477">
    <property type="entry name" value="Peptidoglycan-bd-like"/>
</dbReference>
<sequence length="294" mass="33033">MAYEIERRIVKAIPKNRVKSYSYILAHESGNAKNTGEGSLESEVKFMANNWRNAFTHFWVGNKAIIQLAEDGYVAYGAGGYLNPHSPAQVELARVDTQEEFDESYKRYIWLLRHQADKYGIPKTLDSDDRRGVKTHLWISKNLGGTNHTDPYDYLAKWGISKEQFKNDVENGIDLNSKGAESRVNYLQCGDSGGEVKVMQELLVEAGLKISIDGSYGPATEKAVRAFQTTNNLSVDGYYGPVTKAKLLEVPKSKPSKKELYRLVTGTFGSKEAAEKSANILKRQFGWTVYVKEK</sequence>
<dbReference type="InterPro" id="IPR036366">
    <property type="entry name" value="PGBDSf"/>
</dbReference>
<dbReference type="Pfam" id="PF01510">
    <property type="entry name" value="Amidase_2"/>
    <property type="match status" value="1"/>
</dbReference>
<dbReference type="CDD" id="cd06583">
    <property type="entry name" value="PGRP"/>
    <property type="match status" value="1"/>
</dbReference>
<dbReference type="AlphaFoldDB" id="A0A385YTC7"/>
<evidence type="ECO:0000313" key="2">
    <source>
        <dbReference type="EMBL" id="AYC28733.1"/>
    </source>
</evidence>
<dbReference type="SMART" id="SM00644">
    <property type="entry name" value="Ami_2"/>
    <property type="match status" value="1"/>
</dbReference>
<dbReference type="Proteomes" id="UP000265725">
    <property type="component" value="Chromosome"/>
</dbReference>
<reference evidence="3" key="1">
    <citation type="submission" date="2018-09" db="EMBL/GenBank/DDBJ databases">
        <authorList>
            <person name="Zhu H."/>
        </authorList>
    </citation>
    <scope>NUCLEOTIDE SEQUENCE [LARGE SCALE GENOMIC DNA]</scope>
    <source>
        <strain evidence="3">K2R23-3</strain>
    </source>
</reference>
<dbReference type="Gene3D" id="3.40.80.10">
    <property type="entry name" value="Peptidoglycan recognition protein-like"/>
    <property type="match status" value="1"/>
</dbReference>
<dbReference type="SUPFAM" id="SSF47090">
    <property type="entry name" value="PGBD-like"/>
    <property type="match status" value="1"/>
</dbReference>
<dbReference type="InterPro" id="IPR002502">
    <property type="entry name" value="Amidase_domain"/>
</dbReference>
<dbReference type="GO" id="GO:0009253">
    <property type="term" value="P:peptidoglycan catabolic process"/>
    <property type="evidence" value="ECO:0007669"/>
    <property type="project" value="InterPro"/>
</dbReference>
<protein>
    <submittedName>
        <fullName evidence="2">N-acetylmuramoyl-L-alanine amidase</fullName>
    </submittedName>
</protein>
<dbReference type="SUPFAM" id="SSF55846">
    <property type="entry name" value="N-acetylmuramoyl-L-alanine amidase-like"/>
    <property type="match status" value="1"/>
</dbReference>
<dbReference type="InterPro" id="IPR036365">
    <property type="entry name" value="PGBD-like_sf"/>
</dbReference>
<accession>A0A385YTC7</accession>
<dbReference type="RefSeq" id="WP_119882478.1">
    <property type="nucleotide sequence ID" value="NZ_CP032418.1"/>
</dbReference>
<dbReference type="OrthoDB" id="9812621at2"/>
<evidence type="ECO:0000313" key="3">
    <source>
        <dbReference type="Proteomes" id="UP000265725"/>
    </source>
</evidence>
<gene>
    <name evidence="2" type="ORF">D3873_02170</name>
</gene>